<organism evidence="5 6">
    <name type="scientific">Thauera sedimentorum</name>
    <dbReference type="NCBI Taxonomy" id="2767595"/>
    <lineage>
        <taxon>Bacteria</taxon>
        <taxon>Pseudomonadati</taxon>
        <taxon>Pseudomonadota</taxon>
        <taxon>Betaproteobacteria</taxon>
        <taxon>Rhodocyclales</taxon>
        <taxon>Zoogloeaceae</taxon>
        <taxon>Thauera</taxon>
    </lineage>
</organism>
<feature type="transmembrane region" description="Helical" evidence="3">
    <location>
        <begin position="171"/>
        <end position="192"/>
    </location>
</feature>
<dbReference type="CDD" id="cd01949">
    <property type="entry name" value="GGDEF"/>
    <property type="match status" value="1"/>
</dbReference>
<proteinExistence type="predicted"/>
<accession>A0ABR9B895</accession>
<evidence type="ECO:0000256" key="2">
    <source>
        <dbReference type="ARBA" id="ARBA00034247"/>
    </source>
</evidence>
<dbReference type="Pfam" id="PF00990">
    <property type="entry name" value="GGDEF"/>
    <property type="match status" value="1"/>
</dbReference>
<protein>
    <recommendedName>
        <fullName evidence="1">diguanylate cyclase</fullName>
        <ecNumber evidence="1">2.7.7.65</ecNumber>
    </recommendedName>
</protein>
<evidence type="ECO:0000313" key="6">
    <source>
        <dbReference type="Proteomes" id="UP000603602"/>
    </source>
</evidence>
<sequence>MKLTDSAQAAADSAHLQPIPPPVDRGALRLTRSYEALLRVLFGLTPLVGIVYLQLFQSPTLTFEHHLAHELAIAAATGVSAFVCWVTWRCYLSSGEPFLRWLTLGFLGFTLIYAPHGLLTRLADHNLSLFLNFGPSSRLVMVACLLYGLLQYGKPAERPAEIQASGFWRRWIAVFVLIDLLVIATAMLPASAGQWIRLPQEAAALALALAAIALMLWRRIDSPLMTIYTIALAFFAQSSLAFFLARPWNHQWWMAHTVFAAGFFVLSFGVTRAFHTTRAFSLVYGQEEMIRRLEEANAQLRRLAATDSLTGASNRRHFMERLAIEWERARREGIPLSLLAIDLDHFKDVNDEHGHQAGDEVLRRFVAEARTVLRPADLLGRTGGEEFAVLLPDSDAERATAVAERLRARMADTVQKVRTEKPLRVTASIGVASFGPDGESGDKVFRAADKRLYKAKNQGRNRVVGPDGPA</sequence>
<dbReference type="InterPro" id="IPR043128">
    <property type="entry name" value="Rev_trsase/Diguanyl_cyclase"/>
</dbReference>
<dbReference type="SMART" id="SM00267">
    <property type="entry name" value="GGDEF"/>
    <property type="match status" value="1"/>
</dbReference>
<evidence type="ECO:0000313" key="5">
    <source>
        <dbReference type="EMBL" id="MBD8502577.1"/>
    </source>
</evidence>
<dbReference type="SUPFAM" id="SSF55073">
    <property type="entry name" value="Nucleotide cyclase"/>
    <property type="match status" value="1"/>
</dbReference>
<dbReference type="EC" id="2.7.7.65" evidence="1"/>
<evidence type="ECO:0000259" key="4">
    <source>
        <dbReference type="PROSITE" id="PS50887"/>
    </source>
</evidence>
<keyword evidence="3" id="KW-1133">Transmembrane helix</keyword>
<dbReference type="NCBIfam" id="TIGR00254">
    <property type="entry name" value="GGDEF"/>
    <property type="match status" value="1"/>
</dbReference>
<feature type="transmembrane region" description="Helical" evidence="3">
    <location>
        <begin position="36"/>
        <end position="55"/>
    </location>
</feature>
<evidence type="ECO:0000256" key="1">
    <source>
        <dbReference type="ARBA" id="ARBA00012528"/>
    </source>
</evidence>
<dbReference type="EMBL" id="JACYTO010000001">
    <property type="protein sequence ID" value="MBD8502577.1"/>
    <property type="molecule type" value="Genomic_DNA"/>
</dbReference>
<evidence type="ECO:0000256" key="3">
    <source>
        <dbReference type="SAM" id="Phobius"/>
    </source>
</evidence>
<feature type="transmembrane region" description="Helical" evidence="3">
    <location>
        <begin position="67"/>
        <end position="86"/>
    </location>
</feature>
<keyword evidence="3" id="KW-0812">Transmembrane</keyword>
<dbReference type="InterPro" id="IPR000160">
    <property type="entry name" value="GGDEF_dom"/>
</dbReference>
<dbReference type="PROSITE" id="PS50887">
    <property type="entry name" value="GGDEF"/>
    <property type="match status" value="1"/>
</dbReference>
<reference evidence="6" key="1">
    <citation type="submission" date="2023-07" db="EMBL/GenBank/DDBJ databases">
        <title>Thauera sp. CAU 1555 isolated from sand of Yaerae Beach.</title>
        <authorList>
            <person name="Kim W."/>
        </authorList>
    </citation>
    <scope>NUCLEOTIDE SEQUENCE [LARGE SCALE GENOMIC DNA]</scope>
    <source>
        <strain evidence="6">CAU 1555</strain>
    </source>
</reference>
<dbReference type="RefSeq" id="WP_187717350.1">
    <property type="nucleotide sequence ID" value="NZ_JACTAH010000001.1"/>
</dbReference>
<feature type="transmembrane region" description="Helical" evidence="3">
    <location>
        <begin position="198"/>
        <end position="217"/>
    </location>
</feature>
<dbReference type="InterPro" id="IPR050469">
    <property type="entry name" value="Diguanylate_Cyclase"/>
</dbReference>
<feature type="transmembrane region" description="Helical" evidence="3">
    <location>
        <begin position="98"/>
        <end position="115"/>
    </location>
</feature>
<keyword evidence="3" id="KW-0472">Membrane</keyword>
<dbReference type="Proteomes" id="UP000603602">
    <property type="component" value="Unassembled WGS sequence"/>
</dbReference>
<name>A0ABR9B895_9RHOO</name>
<feature type="transmembrane region" description="Helical" evidence="3">
    <location>
        <begin position="127"/>
        <end position="150"/>
    </location>
</feature>
<feature type="domain" description="GGDEF" evidence="4">
    <location>
        <begin position="334"/>
        <end position="468"/>
    </location>
</feature>
<dbReference type="PANTHER" id="PTHR45138:SF9">
    <property type="entry name" value="DIGUANYLATE CYCLASE DGCM-RELATED"/>
    <property type="match status" value="1"/>
</dbReference>
<dbReference type="InterPro" id="IPR029787">
    <property type="entry name" value="Nucleotide_cyclase"/>
</dbReference>
<feature type="transmembrane region" description="Helical" evidence="3">
    <location>
        <begin position="224"/>
        <end position="245"/>
    </location>
</feature>
<gene>
    <name evidence="5" type="ORF">IFO67_06740</name>
</gene>
<keyword evidence="6" id="KW-1185">Reference proteome</keyword>
<comment type="catalytic activity">
    <reaction evidence="2">
        <text>2 GTP = 3',3'-c-di-GMP + 2 diphosphate</text>
        <dbReference type="Rhea" id="RHEA:24898"/>
        <dbReference type="ChEBI" id="CHEBI:33019"/>
        <dbReference type="ChEBI" id="CHEBI:37565"/>
        <dbReference type="ChEBI" id="CHEBI:58805"/>
        <dbReference type="EC" id="2.7.7.65"/>
    </reaction>
</comment>
<dbReference type="PANTHER" id="PTHR45138">
    <property type="entry name" value="REGULATORY COMPONENTS OF SENSORY TRANSDUCTION SYSTEM"/>
    <property type="match status" value="1"/>
</dbReference>
<feature type="transmembrane region" description="Helical" evidence="3">
    <location>
        <begin position="251"/>
        <end position="270"/>
    </location>
</feature>
<comment type="caution">
    <text evidence="5">The sequence shown here is derived from an EMBL/GenBank/DDBJ whole genome shotgun (WGS) entry which is preliminary data.</text>
</comment>
<dbReference type="Gene3D" id="3.30.70.270">
    <property type="match status" value="1"/>
</dbReference>